<feature type="binding site" evidence="7">
    <location>
        <position position="669"/>
    </location>
    <ligand>
        <name>Zn(2+)</name>
        <dbReference type="ChEBI" id="CHEBI:29105"/>
        <label>1</label>
    </ligand>
</feature>
<evidence type="ECO:0000256" key="7">
    <source>
        <dbReference type="PIRSR" id="PIRSR623088-3"/>
    </source>
</evidence>
<dbReference type="PROSITE" id="PS00126">
    <property type="entry name" value="PDEASE_I_1"/>
    <property type="match status" value="1"/>
</dbReference>
<dbReference type="GO" id="GO:0004114">
    <property type="term" value="F:3',5'-cyclic-nucleotide phosphodiesterase activity"/>
    <property type="evidence" value="ECO:0007669"/>
    <property type="project" value="InterPro"/>
</dbReference>
<feature type="binding site" evidence="7">
    <location>
        <position position="669"/>
    </location>
    <ligand>
        <name>Zn(2+)</name>
        <dbReference type="ChEBI" id="CHEBI:29105"/>
        <label>2</label>
    </ligand>
</feature>
<dbReference type="Gene3D" id="3.30.450.40">
    <property type="match status" value="2"/>
</dbReference>
<reference evidence="10" key="2">
    <citation type="submission" date="2017-05" db="UniProtKB">
        <authorList>
            <consortium name="EnsemblMetazoa"/>
        </authorList>
    </citation>
    <scope>IDENTIFICATION</scope>
</reference>
<feature type="binding site" evidence="7">
    <location>
        <position position="668"/>
    </location>
    <ligand>
        <name>Zn(2+)</name>
        <dbReference type="ChEBI" id="CHEBI:29105"/>
        <label>1</label>
    </ligand>
</feature>
<dbReference type="STRING" id="400682.A0A1X7U8P5"/>
<dbReference type="Pfam" id="PF00233">
    <property type="entry name" value="PDEase_I"/>
    <property type="match status" value="1"/>
</dbReference>
<dbReference type="InterPro" id="IPR002073">
    <property type="entry name" value="PDEase_catalytic_dom"/>
</dbReference>
<feature type="domain" description="PDEase" evidence="9">
    <location>
        <begin position="549"/>
        <end position="870"/>
    </location>
</feature>
<dbReference type="OrthoDB" id="295473at2759"/>
<reference evidence="11" key="1">
    <citation type="journal article" date="2010" name="Nature">
        <title>The Amphimedon queenslandica genome and the evolution of animal complexity.</title>
        <authorList>
            <person name="Srivastava M."/>
            <person name="Simakov O."/>
            <person name="Chapman J."/>
            <person name="Fahey B."/>
            <person name="Gauthier M.E."/>
            <person name="Mitros T."/>
            <person name="Richards G.S."/>
            <person name="Conaco C."/>
            <person name="Dacre M."/>
            <person name="Hellsten U."/>
            <person name="Larroux C."/>
            <person name="Putnam N.H."/>
            <person name="Stanke M."/>
            <person name="Adamska M."/>
            <person name="Darling A."/>
            <person name="Degnan S.M."/>
            <person name="Oakley T.H."/>
            <person name="Plachetzki D.C."/>
            <person name="Zhai Y."/>
            <person name="Adamski M."/>
            <person name="Calcino A."/>
            <person name="Cummins S.F."/>
            <person name="Goodstein D.M."/>
            <person name="Harris C."/>
            <person name="Jackson D.J."/>
            <person name="Leys S.P."/>
            <person name="Shu S."/>
            <person name="Woodcroft B.J."/>
            <person name="Vervoort M."/>
            <person name="Kosik K.S."/>
            <person name="Manning G."/>
            <person name="Degnan B.M."/>
            <person name="Rokhsar D.S."/>
        </authorList>
    </citation>
    <scope>NUCLEOTIDE SEQUENCE [LARGE SCALE GENOMIC DNA]</scope>
</reference>
<comment type="similarity">
    <text evidence="1 8">Belongs to the cyclic nucleotide phosphodiesterase family.</text>
</comment>
<dbReference type="Pfam" id="PF01590">
    <property type="entry name" value="GAF"/>
    <property type="match status" value="2"/>
</dbReference>
<dbReference type="eggNOG" id="KOG3689">
    <property type="taxonomic scope" value="Eukaryota"/>
</dbReference>
<organism evidence="10">
    <name type="scientific">Amphimedon queenslandica</name>
    <name type="common">Sponge</name>
    <dbReference type="NCBI Taxonomy" id="400682"/>
    <lineage>
        <taxon>Eukaryota</taxon>
        <taxon>Metazoa</taxon>
        <taxon>Porifera</taxon>
        <taxon>Demospongiae</taxon>
        <taxon>Heteroscleromorpha</taxon>
        <taxon>Haplosclerida</taxon>
        <taxon>Niphatidae</taxon>
        <taxon>Amphimedon</taxon>
    </lineage>
</organism>
<evidence type="ECO:0000256" key="3">
    <source>
        <dbReference type="ARBA" id="ARBA00022723"/>
    </source>
</evidence>
<gene>
    <name evidence="10" type="primary">100638945</name>
</gene>
<dbReference type="SMART" id="SM00471">
    <property type="entry name" value="HDc"/>
    <property type="match status" value="1"/>
</dbReference>
<dbReference type="PRINTS" id="PR00387">
    <property type="entry name" value="PDIESTERASE1"/>
</dbReference>
<dbReference type="InParanoid" id="A0A1X7U8P5"/>
<dbReference type="InterPro" id="IPR036971">
    <property type="entry name" value="PDEase_catalytic_dom_sf"/>
</dbReference>
<dbReference type="EC" id="3.1.4.-" evidence="8"/>
<keyword evidence="3 7" id="KW-0479">Metal-binding</keyword>
<dbReference type="PROSITE" id="PS51845">
    <property type="entry name" value="PDEASE_I_2"/>
    <property type="match status" value="1"/>
</dbReference>
<evidence type="ECO:0000259" key="9">
    <source>
        <dbReference type="PROSITE" id="PS51845"/>
    </source>
</evidence>
<dbReference type="SUPFAM" id="SSF55781">
    <property type="entry name" value="GAF domain-like"/>
    <property type="match status" value="2"/>
</dbReference>
<keyword evidence="4 8" id="KW-0378">Hydrolase</keyword>
<protein>
    <recommendedName>
        <fullName evidence="8">Phosphodiesterase</fullName>
        <ecNumber evidence="8">3.1.4.-</ecNumber>
    </recommendedName>
</protein>
<evidence type="ECO:0000256" key="5">
    <source>
        <dbReference type="PIRSR" id="PIRSR623088-1"/>
    </source>
</evidence>
<dbReference type="PANTHER" id="PTHR11347">
    <property type="entry name" value="CYCLIC NUCLEOTIDE PHOSPHODIESTERASE"/>
    <property type="match status" value="1"/>
</dbReference>
<evidence type="ECO:0000256" key="1">
    <source>
        <dbReference type="ARBA" id="ARBA00007648"/>
    </source>
</evidence>
<dbReference type="EnsemblMetazoa" id="XM_003388681.3">
    <property type="protein sequence ID" value="XP_003388729.1"/>
    <property type="gene ID" value="LOC100638945"/>
</dbReference>
<dbReference type="InterPro" id="IPR003018">
    <property type="entry name" value="GAF"/>
</dbReference>
<feature type="binding site" evidence="6">
    <location>
        <position position="831"/>
    </location>
    <ligand>
        <name>AMP</name>
        <dbReference type="ChEBI" id="CHEBI:456215"/>
    </ligand>
</feature>
<name>A0A1X7U8P5_AMPQE</name>
<dbReference type="FunFam" id="1.10.1300.10:FF:000003">
    <property type="entry name" value="Phosphodiesterase"/>
    <property type="match status" value="1"/>
</dbReference>
<feature type="binding site" evidence="6">
    <location>
        <position position="669"/>
    </location>
    <ligand>
        <name>AMP</name>
        <dbReference type="ChEBI" id="CHEBI:456215"/>
    </ligand>
</feature>
<sequence length="870" mass="99091">MSLPRSSSKTGVEYDFLYRRPSDIRTCQFRESILDIAACKNEQQLRLAVCKGVEACFKNLYKMEALMFFSDEMQYKTNGDEGPLKNLATTGILWTTVRERSIKAYDTISPEDSFYSVMDVTPESIEDSIVIVDAISNVGQMRTVALIIAICRQPISDEETDNYHWLSKNVQVAAGRILESIKAEREKKRMEEMLKLSGSLIDVDVPMLLLKLHSHIKEIIGCKRCVVFILDEETDELVCEVFDDVALDSEIRIPIPDCIYGQSIMSDKIIQIDDVSKDPHIKPSKDFVNGYEPSNLLCIPLKSKRTSDGNIAIVGAAVVFDKPDGFTLKSQDDLSYILQFCSTMLVNTLTFRHEIVLKHQNQTLLGVSKNLFTQMNDRDVLLHSIMEEARDLTKAEKCSLFLVDKEKKELSAVVFDSELPDNVSRSSILRIPMGQGIAGYVAQTGESVNIRDVYRNPRFYKEIDKTTGFVTRNLLCIPIMDQTGVVGVAQLVNKKGGRFFTKYDEELAISFSVYCGISLHHAMLYKNVRLEQSRSQLATELMLYHMQVNEEEILSLADAPILPTFSFHIKITDFVFSPRVIPEHDSPTCIISLMEDLDLLNRWKIPRNDLARFVIMVKKGYRNPPYHNWMHAFSVAHFCYSLIKNCPKLRDMLTDLEVLTLFIGCLCHDLDHRGTNNAFQESSNSLLASLYSSQGSVMEHHHFSQTICILNSNGCQIFNNLTSDEYREALDLLYDVILATDICTHLSIVPKLEDLVETGYDKSNQTHHHLLRSLLMTASDLCDCLKEWDMTVCVSELIYQEFFSQGDIEKAIGKTPSVMMDRDKAVLSEQQLTFLDNIAIPVYRLLFQLLPDAEQAYRSVLSNRDKWLEF</sequence>
<dbReference type="Gene3D" id="1.10.1300.10">
    <property type="entry name" value="3'5'-cyclic nucleotide phosphodiesterase, catalytic domain"/>
    <property type="match status" value="1"/>
</dbReference>
<dbReference type="Proteomes" id="UP000007879">
    <property type="component" value="Unassembled WGS sequence"/>
</dbReference>
<dbReference type="SUPFAM" id="SSF109604">
    <property type="entry name" value="HD-domain/PDEase-like"/>
    <property type="match status" value="1"/>
</dbReference>
<evidence type="ECO:0000256" key="2">
    <source>
        <dbReference type="ARBA" id="ARBA00022535"/>
    </source>
</evidence>
<keyword evidence="2" id="KW-0140">cGMP</keyword>
<evidence type="ECO:0000256" key="4">
    <source>
        <dbReference type="ARBA" id="ARBA00022801"/>
    </source>
</evidence>
<feature type="binding site" evidence="7">
    <location>
        <position position="780"/>
    </location>
    <ligand>
        <name>Zn(2+)</name>
        <dbReference type="ChEBI" id="CHEBI:29105"/>
        <label>1</label>
    </ligand>
</feature>
<dbReference type="EnsemblMetazoa" id="Aqu2.1.23869_001">
    <property type="protein sequence ID" value="Aqu2.1.23869_001"/>
    <property type="gene ID" value="Aqu2.1.23869"/>
</dbReference>
<dbReference type="SMART" id="SM00065">
    <property type="entry name" value="GAF"/>
    <property type="match status" value="2"/>
</dbReference>
<evidence type="ECO:0000313" key="11">
    <source>
        <dbReference type="Proteomes" id="UP000007879"/>
    </source>
</evidence>
<proteinExistence type="inferred from homology"/>
<evidence type="ECO:0000256" key="8">
    <source>
        <dbReference type="RuleBase" id="RU363067"/>
    </source>
</evidence>
<feature type="binding site" evidence="7">
    <location>
        <position position="631"/>
    </location>
    <ligand>
        <name>Zn(2+)</name>
        <dbReference type="ChEBI" id="CHEBI:29105"/>
        <label>1</label>
    </ligand>
</feature>
<dbReference type="AlphaFoldDB" id="A0A1X7U8P5"/>
<dbReference type="GO" id="GO:0046872">
    <property type="term" value="F:metal ion binding"/>
    <property type="evidence" value="ECO:0007669"/>
    <property type="project" value="UniProtKB-KW"/>
</dbReference>
<evidence type="ECO:0000256" key="6">
    <source>
        <dbReference type="PIRSR" id="PIRSR623088-2"/>
    </source>
</evidence>
<dbReference type="GO" id="GO:0007165">
    <property type="term" value="P:signal transduction"/>
    <property type="evidence" value="ECO:0007669"/>
    <property type="project" value="InterPro"/>
</dbReference>
<dbReference type="InterPro" id="IPR029016">
    <property type="entry name" value="GAF-like_dom_sf"/>
</dbReference>
<accession>A0A1X7U8P5</accession>
<feature type="binding site" evidence="6">
    <location>
        <begin position="627"/>
        <end position="631"/>
    </location>
    <ligand>
        <name>AMP</name>
        <dbReference type="ChEBI" id="CHEBI:456215"/>
    </ligand>
</feature>
<comment type="cofactor">
    <cofactor evidence="8">
        <name>a divalent metal cation</name>
        <dbReference type="ChEBI" id="CHEBI:60240"/>
    </cofactor>
    <text evidence="8">Binds 2 divalent metal cations per subunit. Site 1 may preferentially bind zinc ions, while site 2 has a preference for magnesium and/or manganese ions.</text>
</comment>
<dbReference type="InterPro" id="IPR023088">
    <property type="entry name" value="PDEase"/>
</dbReference>
<dbReference type="CDD" id="cd00077">
    <property type="entry name" value="HDc"/>
    <property type="match status" value="1"/>
</dbReference>
<feature type="binding site" evidence="6">
    <location>
        <position position="780"/>
    </location>
    <ligand>
        <name>AMP</name>
        <dbReference type="ChEBI" id="CHEBI:456215"/>
    </ligand>
</feature>
<keyword evidence="11" id="KW-1185">Reference proteome</keyword>
<dbReference type="InterPro" id="IPR003607">
    <property type="entry name" value="HD/PDEase_dom"/>
</dbReference>
<dbReference type="KEGG" id="aqu:100638945"/>
<feature type="active site" description="Proton donor" evidence="5">
    <location>
        <position position="627"/>
    </location>
</feature>
<dbReference type="OMA" id="INSAGCN"/>
<evidence type="ECO:0000313" key="10">
    <source>
        <dbReference type="EnsemblMetazoa" id="Aqu2.1.23869_001"/>
    </source>
</evidence>
<dbReference type="InterPro" id="IPR023174">
    <property type="entry name" value="PDEase_CS"/>
</dbReference>